<name>A0A9P1NWJ3_9CYAN</name>
<gene>
    <name evidence="1" type="ORF">ARTHRO_10546</name>
</gene>
<evidence type="ECO:0000313" key="2">
    <source>
        <dbReference type="Proteomes" id="UP000032946"/>
    </source>
</evidence>
<accession>A0A9P1NWJ3</accession>
<sequence length="45" mass="5291">MVEYKERTPDHPHNCLYVPTFSIEIYKTRQGTQGQNAKLEILMIP</sequence>
<dbReference type="EMBL" id="FO818640">
    <property type="protein sequence ID" value="CDM92873.1"/>
    <property type="molecule type" value="Genomic_DNA"/>
</dbReference>
<proteinExistence type="predicted"/>
<reference evidence="1 2" key="1">
    <citation type="submission" date="2014-02" db="EMBL/GenBank/DDBJ databases">
        <authorList>
            <person name="Genoscope - CEA"/>
        </authorList>
    </citation>
    <scope>NUCLEOTIDE SEQUENCE [LARGE SCALE GENOMIC DNA]</scope>
    <source>
        <strain evidence="1 2">PCC 8005</strain>
    </source>
</reference>
<protein>
    <submittedName>
        <fullName evidence="1">Uncharacterized protein</fullName>
    </submittedName>
</protein>
<dbReference type="Proteomes" id="UP000032946">
    <property type="component" value="Chromosome"/>
</dbReference>
<evidence type="ECO:0000313" key="1">
    <source>
        <dbReference type="EMBL" id="CDM92873.1"/>
    </source>
</evidence>
<keyword evidence="2" id="KW-1185">Reference proteome</keyword>
<dbReference type="AlphaFoldDB" id="A0A9P1NWJ3"/>
<organism evidence="1 2">
    <name type="scientific">Limnospira indica PCC 8005</name>
    <dbReference type="NCBI Taxonomy" id="376219"/>
    <lineage>
        <taxon>Bacteria</taxon>
        <taxon>Bacillati</taxon>
        <taxon>Cyanobacteriota</taxon>
        <taxon>Cyanophyceae</taxon>
        <taxon>Oscillatoriophycideae</taxon>
        <taxon>Oscillatoriales</taxon>
        <taxon>Sirenicapillariaceae</taxon>
        <taxon>Limnospira</taxon>
    </lineage>
</organism>